<dbReference type="Pfam" id="PF00501">
    <property type="entry name" value="AMP-binding"/>
    <property type="match status" value="1"/>
</dbReference>
<reference evidence="3 4" key="1">
    <citation type="submission" date="2017-07" db="EMBL/GenBank/DDBJ databases">
        <title>Amycolatopsis antarcticus sp. nov., isolated from the surface of an Antarcticus brown macroalga.</title>
        <authorList>
            <person name="Wang J."/>
            <person name="Leiva S."/>
            <person name="Huang J."/>
            <person name="Huang Y."/>
        </authorList>
    </citation>
    <scope>NUCLEOTIDE SEQUENCE [LARGE SCALE GENOMIC DNA]</scope>
    <source>
        <strain evidence="3 4">AU-G6</strain>
    </source>
</reference>
<sequence length="464" mass="47599">MGALSRADIARGGGPDDRGQWAPKGARTMHERAGRQLSDRGAGRSLAGIAELTLPGLLEIPLDRIADATAVVCGAEAVSHAELHSRANRLARSLITRGVGPDRLAAVALPRTVDAVVAVLAVLKAGGAYLPVDPGSSAAEFSRVLAEFRPVCVLATTDAAPALPVAASAETVLWLDDPAIAAERAAQDDAPVRDEDRSARLAPQHLAYVLGCPGTAERLEGVAVQQRGVVALARWAGRYFGTETLSSVLMSSSLHCDASVFELFPALAVGGRVELVDDLASVAARGGWSGGLVSGTPPVLAGLLAAGADIDARSVVLSCENLPAPVRDEVLRCVPDPEIASVYGRPEVTVYSLARRAHGPRGQDSAPPGGAPLLGTGAHVLDASLRPVPAGVPGELYISGAGLARGYLGDAALTSARFVANPFDDGGTRMYRTGDVVCRTESGDVEHVGTLAAPPVPERAAVPS</sequence>
<dbReference type="Proteomes" id="UP000242444">
    <property type="component" value="Unassembled WGS sequence"/>
</dbReference>
<evidence type="ECO:0000313" key="4">
    <source>
        <dbReference type="Proteomes" id="UP000242444"/>
    </source>
</evidence>
<dbReference type="AlphaFoldDB" id="A0A263D3V8"/>
<proteinExistence type="predicted"/>
<evidence type="ECO:0000313" key="3">
    <source>
        <dbReference type="EMBL" id="OZM72899.1"/>
    </source>
</evidence>
<dbReference type="GO" id="GO:0043041">
    <property type="term" value="P:amino acid activation for nonribosomal peptide biosynthetic process"/>
    <property type="evidence" value="ECO:0007669"/>
    <property type="project" value="TreeGrafter"/>
</dbReference>
<dbReference type="PANTHER" id="PTHR45527:SF1">
    <property type="entry name" value="FATTY ACID SYNTHASE"/>
    <property type="match status" value="1"/>
</dbReference>
<accession>A0A263D3V8</accession>
<dbReference type="Gene3D" id="2.30.38.10">
    <property type="entry name" value="Luciferase, Domain 3"/>
    <property type="match status" value="1"/>
</dbReference>
<feature type="compositionally biased region" description="Basic and acidic residues" evidence="1">
    <location>
        <begin position="28"/>
        <end position="40"/>
    </location>
</feature>
<organism evidence="3 4">
    <name type="scientific">Amycolatopsis antarctica</name>
    <dbReference type="NCBI Taxonomy" id="1854586"/>
    <lineage>
        <taxon>Bacteria</taxon>
        <taxon>Bacillati</taxon>
        <taxon>Actinomycetota</taxon>
        <taxon>Actinomycetes</taxon>
        <taxon>Pseudonocardiales</taxon>
        <taxon>Pseudonocardiaceae</taxon>
        <taxon>Amycolatopsis</taxon>
    </lineage>
</organism>
<dbReference type="PANTHER" id="PTHR45527">
    <property type="entry name" value="NONRIBOSOMAL PEPTIDE SYNTHETASE"/>
    <property type="match status" value="1"/>
</dbReference>
<dbReference type="InterPro" id="IPR000873">
    <property type="entry name" value="AMP-dep_synth/lig_dom"/>
</dbReference>
<protein>
    <recommendedName>
        <fullName evidence="2">AMP-dependent synthetase/ligase domain-containing protein</fullName>
    </recommendedName>
</protein>
<name>A0A263D3V8_9PSEU</name>
<gene>
    <name evidence="3" type="ORF">CFN78_11595</name>
</gene>
<evidence type="ECO:0000259" key="2">
    <source>
        <dbReference type="Pfam" id="PF00501"/>
    </source>
</evidence>
<dbReference type="GO" id="GO:0009366">
    <property type="term" value="C:enterobactin synthetase complex"/>
    <property type="evidence" value="ECO:0007669"/>
    <property type="project" value="TreeGrafter"/>
</dbReference>
<dbReference type="GO" id="GO:0031177">
    <property type="term" value="F:phosphopantetheine binding"/>
    <property type="evidence" value="ECO:0007669"/>
    <property type="project" value="TreeGrafter"/>
</dbReference>
<dbReference type="InParanoid" id="A0A263D3V8"/>
<dbReference type="GO" id="GO:0009239">
    <property type="term" value="P:enterobactin biosynthetic process"/>
    <property type="evidence" value="ECO:0007669"/>
    <property type="project" value="TreeGrafter"/>
</dbReference>
<evidence type="ECO:0000256" key="1">
    <source>
        <dbReference type="SAM" id="MobiDB-lite"/>
    </source>
</evidence>
<comment type="caution">
    <text evidence="3">The sequence shown here is derived from an EMBL/GenBank/DDBJ whole genome shotgun (WGS) entry which is preliminary data.</text>
</comment>
<dbReference type="GO" id="GO:0047527">
    <property type="term" value="F:2,3-dihydroxybenzoate-serine ligase activity"/>
    <property type="evidence" value="ECO:0007669"/>
    <property type="project" value="TreeGrafter"/>
</dbReference>
<feature type="domain" description="AMP-dependent synthetase/ligase" evidence="2">
    <location>
        <begin position="66"/>
        <end position="408"/>
    </location>
</feature>
<feature type="region of interest" description="Disordered" evidence="1">
    <location>
        <begin position="1"/>
        <end position="40"/>
    </location>
</feature>
<dbReference type="GO" id="GO:0005829">
    <property type="term" value="C:cytosol"/>
    <property type="evidence" value="ECO:0007669"/>
    <property type="project" value="TreeGrafter"/>
</dbReference>
<dbReference type="Gene3D" id="3.40.50.980">
    <property type="match status" value="2"/>
</dbReference>
<dbReference type="SUPFAM" id="SSF56801">
    <property type="entry name" value="Acetyl-CoA synthetase-like"/>
    <property type="match status" value="1"/>
</dbReference>
<keyword evidence="4" id="KW-1185">Reference proteome</keyword>
<dbReference type="EMBL" id="NKYE01000006">
    <property type="protein sequence ID" value="OZM72899.1"/>
    <property type="molecule type" value="Genomic_DNA"/>
</dbReference>